<keyword evidence="10" id="KW-0472">Membrane</keyword>
<keyword evidence="3" id="KW-0808">Transferase</keyword>
<accession>A0A5P1FLI5</accession>
<keyword evidence="15" id="KW-1185">Reference proteome</keyword>
<evidence type="ECO:0000256" key="7">
    <source>
        <dbReference type="ARBA" id="ARBA00022777"/>
    </source>
</evidence>
<dbReference type="InterPro" id="IPR008271">
    <property type="entry name" value="Ser/Thr_kinase_AS"/>
</dbReference>
<dbReference type="Proteomes" id="UP000243459">
    <property type="component" value="Chromosome 1"/>
</dbReference>
<dbReference type="AlphaFoldDB" id="A0A5P1FLI5"/>
<dbReference type="FunFam" id="1.10.510.10:FF:000084">
    <property type="entry name" value="Wall-associated receptor kinase 2"/>
    <property type="match status" value="1"/>
</dbReference>
<feature type="domain" description="Protein kinase" evidence="13">
    <location>
        <begin position="168"/>
        <end position="438"/>
    </location>
</feature>
<dbReference type="InterPro" id="IPR000719">
    <property type="entry name" value="Prot_kinase_dom"/>
</dbReference>
<keyword evidence="9" id="KW-1133">Transmembrane helix</keyword>
<evidence type="ECO:0000313" key="15">
    <source>
        <dbReference type="Proteomes" id="UP000243459"/>
    </source>
</evidence>
<protein>
    <recommendedName>
        <fullName evidence="13">Protein kinase domain-containing protein</fullName>
    </recommendedName>
</protein>
<evidence type="ECO:0000256" key="1">
    <source>
        <dbReference type="ARBA" id="ARBA00004479"/>
    </source>
</evidence>
<evidence type="ECO:0000256" key="2">
    <source>
        <dbReference type="ARBA" id="ARBA00022527"/>
    </source>
</evidence>
<sequence>MRIAMRLDWEVEDDGGGKCLRCGENGYCLERRKGYLCFCLEGFEGNPYLNGSDGCQGKCYNQHILMSAITPRPALVYEKPTAITKSQAMTASALLVALEMAPNTDQAAEKSSKSSNRFLHRTMIKLREQYFEKNGGLLLKQQVSTHENCSNFTRIFSSEELEHATNSYNTDMIIGTGGYGTVYKGVLDDGSTVAIKKSKVIDQTQIDLFINELIILSKINHRNVVKLLGCCLETEVPMLVYEFISNGTLYEHIHGTFDRISWKDRLRIAIEIAEALAYLHSAASMPVFHRDVKSSNVLLDEHYTAKVSDFGISRLVPLDQTEIPTLVQGTFGYLDPEYLQTSQLTAKSDVYSFGVVLVELLTGQKPVSFERAKEDSNLAMYFLSSLKCKRFEEFLDDYVVREGRAEEFECVAELARKCLLLRGEKRPTMKEVARELAITAGIGRSEEKEVEDEEEEYRGLGLLDGQVSLPANLSVTIDLAR</sequence>
<dbReference type="Gene3D" id="3.30.200.20">
    <property type="entry name" value="Phosphorylase Kinase, domain 1"/>
    <property type="match status" value="1"/>
</dbReference>
<comment type="subcellular location">
    <subcellularLocation>
        <location evidence="1">Membrane</location>
        <topology evidence="1">Single-pass type I membrane protein</topology>
    </subcellularLocation>
</comment>
<dbReference type="PANTHER" id="PTHR27005">
    <property type="entry name" value="WALL-ASSOCIATED RECEPTOR KINASE-LIKE 21"/>
    <property type="match status" value="1"/>
</dbReference>
<dbReference type="GO" id="GO:0005886">
    <property type="term" value="C:plasma membrane"/>
    <property type="evidence" value="ECO:0007669"/>
    <property type="project" value="TreeGrafter"/>
</dbReference>
<keyword evidence="2 12" id="KW-0723">Serine/threonine-protein kinase</keyword>
<dbReference type="SMART" id="SM00220">
    <property type="entry name" value="S_TKc"/>
    <property type="match status" value="1"/>
</dbReference>
<organism evidence="14 15">
    <name type="scientific">Asparagus officinalis</name>
    <name type="common">Garden asparagus</name>
    <dbReference type="NCBI Taxonomy" id="4686"/>
    <lineage>
        <taxon>Eukaryota</taxon>
        <taxon>Viridiplantae</taxon>
        <taxon>Streptophyta</taxon>
        <taxon>Embryophyta</taxon>
        <taxon>Tracheophyta</taxon>
        <taxon>Spermatophyta</taxon>
        <taxon>Magnoliopsida</taxon>
        <taxon>Liliopsida</taxon>
        <taxon>Asparagales</taxon>
        <taxon>Asparagaceae</taxon>
        <taxon>Asparagoideae</taxon>
        <taxon>Asparagus</taxon>
    </lineage>
</organism>
<comment type="similarity">
    <text evidence="12">Belongs to the protein kinase superfamily.</text>
</comment>
<keyword evidence="7" id="KW-0418">Kinase</keyword>
<dbReference type="InterPro" id="IPR045274">
    <property type="entry name" value="WAK-like"/>
</dbReference>
<evidence type="ECO:0000259" key="13">
    <source>
        <dbReference type="PROSITE" id="PS50011"/>
    </source>
</evidence>
<reference evidence="15" key="1">
    <citation type="journal article" date="2017" name="Nat. Commun.">
        <title>The asparagus genome sheds light on the origin and evolution of a young Y chromosome.</title>
        <authorList>
            <person name="Harkess A."/>
            <person name="Zhou J."/>
            <person name="Xu C."/>
            <person name="Bowers J.E."/>
            <person name="Van der Hulst R."/>
            <person name="Ayyampalayam S."/>
            <person name="Mercati F."/>
            <person name="Riccardi P."/>
            <person name="McKain M.R."/>
            <person name="Kakrana A."/>
            <person name="Tang H."/>
            <person name="Ray J."/>
            <person name="Groenendijk J."/>
            <person name="Arikit S."/>
            <person name="Mathioni S.M."/>
            <person name="Nakano M."/>
            <person name="Shan H."/>
            <person name="Telgmann-Rauber A."/>
            <person name="Kanno A."/>
            <person name="Yue Z."/>
            <person name="Chen H."/>
            <person name="Li W."/>
            <person name="Chen Y."/>
            <person name="Xu X."/>
            <person name="Zhang Y."/>
            <person name="Luo S."/>
            <person name="Chen H."/>
            <person name="Gao J."/>
            <person name="Mao Z."/>
            <person name="Pires J.C."/>
            <person name="Luo M."/>
            <person name="Kudrna D."/>
            <person name="Wing R.A."/>
            <person name="Meyers B.C."/>
            <person name="Yi K."/>
            <person name="Kong H."/>
            <person name="Lavrijsen P."/>
            <person name="Sunseri F."/>
            <person name="Falavigna A."/>
            <person name="Ye Y."/>
            <person name="Leebens-Mack J.H."/>
            <person name="Chen G."/>
        </authorList>
    </citation>
    <scope>NUCLEOTIDE SEQUENCE [LARGE SCALE GENOMIC DNA]</scope>
    <source>
        <strain evidence="15">cv. DH0086</strain>
    </source>
</reference>
<dbReference type="PROSITE" id="PS00108">
    <property type="entry name" value="PROTEIN_KINASE_ST"/>
    <property type="match status" value="1"/>
</dbReference>
<dbReference type="PROSITE" id="PS50011">
    <property type="entry name" value="PROTEIN_KINASE_DOM"/>
    <property type="match status" value="1"/>
</dbReference>
<dbReference type="OMA" id="GMQAMEM"/>
<evidence type="ECO:0000256" key="5">
    <source>
        <dbReference type="ARBA" id="ARBA00022729"/>
    </source>
</evidence>
<keyword evidence="4" id="KW-0812">Transmembrane</keyword>
<dbReference type="CDD" id="cd00053">
    <property type="entry name" value="EGF"/>
    <property type="match status" value="1"/>
</dbReference>
<evidence type="ECO:0000256" key="4">
    <source>
        <dbReference type="ARBA" id="ARBA00022692"/>
    </source>
</evidence>
<dbReference type="InterPro" id="IPR011009">
    <property type="entry name" value="Kinase-like_dom_sf"/>
</dbReference>
<evidence type="ECO:0000256" key="12">
    <source>
        <dbReference type="RuleBase" id="RU000304"/>
    </source>
</evidence>
<dbReference type="InterPro" id="IPR017441">
    <property type="entry name" value="Protein_kinase_ATP_BS"/>
</dbReference>
<dbReference type="PROSITE" id="PS00107">
    <property type="entry name" value="PROTEIN_KINASE_ATP"/>
    <property type="match status" value="1"/>
</dbReference>
<evidence type="ECO:0000313" key="14">
    <source>
        <dbReference type="EMBL" id="ONK79002.1"/>
    </source>
</evidence>
<evidence type="ECO:0000256" key="11">
    <source>
        <dbReference type="PROSITE-ProRule" id="PRU10141"/>
    </source>
</evidence>
<dbReference type="Gene3D" id="1.10.510.10">
    <property type="entry name" value="Transferase(Phosphotransferase) domain 1"/>
    <property type="match status" value="1"/>
</dbReference>
<dbReference type="FunFam" id="3.30.200.20:FF:000043">
    <property type="entry name" value="Wall-associated receptor kinase 2"/>
    <property type="match status" value="1"/>
</dbReference>
<dbReference type="GO" id="GO:0007166">
    <property type="term" value="P:cell surface receptor signaling pathway"/>
    <property type="evidence" value="ECO:0007669"/>
    <property type="project" value="InterPro"/>
</dbReference>
<feature type="binding site" evidence="11">
    <location>
        <position position="197"/>
    </location>
    <ligand>
        <name>ATP</name>
        <dbReference type="ChEBI" id="CHEBI:30616"/>
    </ligand>
</feature>
<keyword evidence="6 11" id="KW-0547">Nucleotide-binding</keyword>
<evidence type="ECO:0000256" key="10">
    <source>
        <dbReference type="ARBA" id="ARBA00023136"/>
    </source>
</evidence>
<evidence type="ECO:0000256" key="9">
    <source>
        <dbReference type="ARBA" id="ARBA00022989"/>
    </source>
</evidence>
<dbReference type="CDD" id="cd14066">
    <property type="entry name" value="STKc_IRAK"/>
    <property type="match status" value="1"/>
</dbReference>
<evidence type="ECO:0000256" key="8">
    <source>
        <dbReference type="ARBA" id="ARBA00022840"/>
    </source>
</evidence>
<evidence type="ECO:0000256" key="3">
    <source>
        <dbReference type="ARBA" id="ARBA00022679"/>
    </source>
</evidence>
<dbReference type="Gramene" id="ONK79002">
    <property type="protein sequence ID" value="ONK79002"/>
    <property type="gene ID" value="A4U43_C01F1860"/>
</dbReference>
<gene>
    <name evidence="14" type="ORF">A4U43_C01F1860</name>
</gene>
<dbReference type="GO" id="GO:0004674">
    <property type="term" value="F:protein serine/threonine kinase activity"/>
    <property type="evidence" value="ECO:0007669"/>
    <property type="project" value="UniProtKB-KW"/>
</dbReference>
<dbReference type="PANTHER" id="PTHR27005:SF283">
    <property type="entry name" value="OS02G0633066 PROTEIN"/>
    <property type="match status" value="1"/>
</dbReference>
<dbReference type="InterPro" id="IPR001245">
    <property type="entry name" value="Ser-Thr/Tyr_kinase_cat_dom"/>
</dbReference>
<keyword evidence="8 11" id="KW-0067">ATP-binding</keyword>
<evidence type="ECO:0000256" key="6">
    <source>
        <dbReference type="ARBA" id="ARBA00022741"/>
    </source>
</evidence>
<name>A0A5P1FLI5_ASPOF</name>
<dbReference type="Pfam" id="PF07714">
    <property type="entry name" value="PK_Tyr_Ser-Thr"/>
    <property type="match status" value="1"/>
</dbReference>
<keyword evidence="5" id="KW-0732">Signal</keyword>
<dbReference type="EMBL" id="CM007381">
    <property type="protein sequence ID" value="ONK79002.1"/>
    <property type="molecule type" value="Genomic_DNA"/>
</dbReference>
<proteinExistence type="inferred from homology"/>
<dbReference type="GO" id="GO:0005524">
    <property type="term" value="F:ATP binding"/>
    <property type="evidence" value="ECO:0007669"/>
    <property type="project" value="UniProtKB-UniRule"/>
</dbReference>
<dbReference type="SUPFAM" id="SSF56112">
    <property type="entry name" value="Protein kinase-like (PK-like)"/>
    <property type="match status" value="1"/>
</dbReference>